<dbReference type="WBParaSite" id="L893_g1494.t1">
    <property type="protein sequence ID" value="L893_g1494.t1"/>
    <property type="gene ID" value="L893_g1494"/>
</dbReference>
<keyword evidence="1" id="KW-1185">Reference proteome</keyword>
<dbReference type="AlphaFoldDB" id="A0A1I7YCF1"/>
<reference evidence="2" key="1">
    <citation type="submission" date="2016-11" db="UniProtKB">
        <authorList>
            <consortium name="WormBaseParasite"/>
        </authorList>
    </citation>
    <scope>IDENTIFICATION</scope>
</reference>
<accession>A0A1I7YCF1</accession>
<dbReference type="Proteomes" id="UP000095287">
    <property type="component" value="Unplaced"/>
</dbReference>
<proteinExistence type="predicted"/>
<organism evidence="1 2">
    <name type="scientific">Steinernema glaseri</name>
    <dbReference type="NCBI Taxonomy" id="37863"/>
    <lineage>
        <taxon>Eukaryota</taxon>
        <taxon>Metazoa</taxon>
        <taxon>Ecdysozoa</taxon>
        <taxon>Nematoda</taxon>
        <taxon>Chromadorea</taxon>
        <taxon>Rhabditida</taxon>
        <taxon>Tylenchina</taxon>
        <taxon>Panagrolaimomorpha</taxon>
        <taxon>Strongyloidoidea</taxon>
        <taxon>Steinernematidae</taxon>
        <taxon>Steinernema</taxon>
    </lineage>
</organism>
<evidence type="ECO:0000313" key="1">
    <source>
        <dbReference type="Proteomes" id="UP000095287"/>
    </source>
</evidence>
<name>A0A1I7YCF1_9BILA</name>
<sequence>MSRTTASDLEVLSPEEVKKEKADVGAISGELEKKEKPSFFIRDHNGRMNLTGHSDFMKAVQRNPALRRCETGLYVECFVDQC</sequence>
<protein>
    <submittedName>
        <fullName evidence="2">Dynein light chain</fullName>
    </submittedName>
</protein>
<evidence type="ECO:0000313" key="2">
    <source>
        <dbReference type="WBParaSite" id="L893_g1494.t1"/>
    </source>
</evidence>